<feature type="compositionally biased region" description="Polar residues" evidence="1">
    <location>
        <begin position="975"/>
        <end position="984"/>
    </location>
</feature>
<dbReference type="OrthoDB" id="5366531at2759"/>
<feature type="region of interest" description="Disordered" evidence="1">
    <location>
        <begin position="924"/>
        <end position="1005"/>
    </location>
</feature>
<feature type="region of interest" description="Disordered" evidence="1">
    <location>
        <begin position="845"/>
        <end position="902"/>
    </location>
</feature>
<accession>A0A1Y1ZRQ2</accession>
<dbReference type="STRING" id="1231657.A0A1Y1ZRQ2"/>
<dbReference type="AlphaFoldDB" id="A0A1Y1ZRQ2"/>
<evidence type="ECO:0000256" key="1">
    <source>
        <dbReference type="SAM" id="MobiDB-lite"/>
    </source>
</evidence>
<comment type="caution">
    <text evidence="2">The sequence shown here is derived from an EMBL/GenBank/DDBJ whole genome shotgun (WGS) entry which is preliminary data.</text>
</comment>
<evidence type="ECO:0000313" key="3">
    <source>
        <dbReference type="Proteomes" id="UP000193144"/>
    </source>
</evidence>
<feature type="compositionally biased region" description="Basic and acidic residues" evidence="1">
    <location>
        <begin position="845"/>
        <end position="866"/>
    </location>
</feature>
<organism evidence="2 3">
    <name type="scientific">Clohesyomyces aquaticus</name>
    <dbReference type="NCBI Taxonomy" id="1231657"/>
    <lineage>
        <taxon>Eukaryota</taxon>
        <taxon>Fungi</taxon>
        <taxon>Dikarya</taxon>
        <taxon>Ascomycota</taxon>
        <taxon>Pezizomycotina</taxon>
        <taxon>Dothideomycetes</taxon>
        <taxon>Pleosporomycetidae</taxon>
        <taxon>Pleosporales</taxon>
        <taxon>Lindgomycetaceae</taxon>
        <taxon>Clohesyomyces</taxon>
    </lineage>
</organism>
<name>A0A1Y1ZRQ2_9PLEO</name>
<dbReference type="Proteomes" id="UP000193144">
    <property type="component" value="Unassembled WGS sequence"/>
</dbReference>
<evidence type="ECO:0008006" key="4">
    <source>
        <dbReference type="Google" id="ProtNLM"/>
    </source>
</evidence>
<sequence>MSKCRWRRCAFPVASWPPSQVANGFAVWSFLKNSMPTALDRLLASPPALRALRALVNARELPPRWIPSINCYRSKRLCRPYSSEAETETETPRLRIRKQRWVSLKKGAQLDLEIDRESNVNGPDPDIRREIDVADEGAKVAIWRRLLQYRERVYGLDGIRDIWLGMARRGFDLPTTDDEAAEHFWTAFLRNPDIVGPVLDHAAHLRRTSGQVYPQLYQKCMAYWLPRNPEKALHYHHLLVVKLRLRRLPLRQMARLATTRFVEKSLGAFAAIYRTSNERNMYDDMVLPLANQDRISIARHWHMLCFQRGDLPSPAVRSHPIVQLFFAESLPNHATQDIKTIVRKGVPIMEDPIVQPQKAPRPGHLFRSELPRYNEQLRRKLLGRDVEPVKFEDPFCARLFATKAFEPAAIIRGLSMVRVNEIGPLALRVMGLRTEPLGELPERFRDLREAGIAVKPSVFSLALEKFATERKFGLVRSILDSDQHPDVFEDTALQRTLLDHYLEQYDWPQAHRTLAILTLFYNDPCAESWNLLLQARIKQRNPAQIMRVLEDMRAQEIFLSRESILALRSILRRRQRGRRPVGVSSVAANFDELRFVARIYMMVMEAGIGYITPLDWREMLRRYGMLLRVREQRRLLFWLFSWYAPRDKGKLTNYPKSSFADIALFKLRQRSRDPSLYFNTPETVDQNQDSHPLRQLLSPQFQRALIIWGFKAGILPNAPYEQSLFTSVASKPHFRKRLLKKGVMKRLDWSIGLQTLVELRDAGLNVNPTLVVNVLQQQFNLLFSRGRFMKERGIYVRTKNLENRLMKRLNRKSYIEYVHQVNNIWGKPLLQGSASARVVHIRSNSVDHETSGYASRDDALQGKDLEESPSQDSDASTPPNTTEPPPPTEDDDDAEKPPHLPNTTIMHKLSQLLRQSLGCLTWRNDTVHEPPPNETDAPEYFAPSDDEFHKLNPDPTPPHLPKGRVLSPAEDEKSNAPSTSTPRSGESGLDALQRLVRAAEEHRKR</sequence>
<proteinExistence type="predicted"/>
<gene>
    <name evidence="2" type="ORF">BCR34DRAFT_562861</name>
</gene>
<protein>
    <recommendedName>
        <fullName evidence="4">Pentatricopeptide repeat domain-containing protein</fullName>
    </recommendedName>
</protein>
<evidence type="ECO:0000313" key="2">
    <source>
        <dbReference type="EMBL" id="ORY12941.1"/>
    </source>
</evidence>
<reference evidence="2" key="1">
    <citation type="submission" date="2016-07" db="EMBL/GenBank/DDBJ databases">
        <title>Pervasive Adenine N6-methylation of Active Genes in Fungi.</title>
        <authorList>
            <consortium name="DOE Joint Genome Institute"/>
            <person name="Mondo S.J."/>
            <person name="Dannebaum R.O."/>
            <person name="Kuo R.C."/>
            <person name="Labutti K."/>
            <person name="Haridas S."/>
            <person name="Kuo A."/>
            <person name="Salamov A."/>
            <person name="Ahrendt S.R."/>
            <person name="Lipzen A."/>
            <person name="Sullivan W."/>
            <person name="Andreopoulos W.B."/>
            <person name="Clum A."/>
            <person name="Lindquist E."/>
            <person name="Daum C."/>
            <person name="Ramamoorthy G.K."/>
            <person name="Gryganskyi A."/>
            <person name="Culley D."/>
            <person name="Magnuson J.K."/>
            <person name="James T.Y."/>
            <person name="O'Malley M.A."/>
            <person name="Stajich J.E."/>
            <person name="Spatafora J.W."/>
            <person name="Visel A."/>
            <person name="Grigoriev I.V."/>
        </authorList>
    </citation>
    <scope>NUCLEOTIDE SEQUENCE [LARGE SCALE GENOMIC DNA]</scope>
    <source>
        <strain evidence="2">CBS 115471</strain>
    </source>
</reference>
<keyword evidence="3" id="KW-1185">Reference proteome</keyword>
<dbReference type="EMBL" id="MCFA01000046">
    <property type="protein sequence ID" value="ORY12941.1"/>
    <property type="molecule type" value="Genomic_DNA"/>
</dbReference>